<organism evidence="2 3">
    <name type="scientific">Dissostichus eleginoides</name>
    <name type="common">Patagonian toothfish</name>
    <name type="synonym">Dissostichus amissus</name>
    <dbReference type="NCBI Taxonomy" id="100907"/>
    <lineage>
        <taxon>Eukaryota</taxon>
        <taxon>Metazoa</taxon>
        <taxon>Chordata</taxon>
        <taxon>Craniata</taxon>
        <taxon>Vertebrata</taxon>
        <taxon>Euteleostomi</taxon>
        <taxon>Actinopterygii</taxon>
        <taxon>Neopterygii</taxon>
        <taxon>Teleostei</taxon>
        <taxon>Neoteleostei</taxon>
        <taxon>Acanthomorphata</taxon>
        <taxon>Eupercaria</taxon>
        <taxon>Perciformes</taxon>
        <taxon>Notothenioidei</taxon>
        <taxon>Nototheniidae</taxon>
        <taxon>Dissostichus</taxon>
    </lineage>
</organism>
<feature type="non-terminal residue" evidence="2">
    <location>
        <position position="143"/>
    </location>
</feature>
<reference evidence="2" key="1">
    <citation type="submission" date="2023-04" db="EMBL/GenBank/DDBJ databases">
        <title>Chromosome-level genome of Chaenocephalus aceratus.</title>
        <authorList>
            <person name="Park H."/>
        </authorList>
    </citation>
    <scope>NUCLEOTIDE SEQUENCE</scope>
    <source>
        <strain evidence="2">DE</strain>
        <tissue evidence="2">Muscle</tissue>
    </source>
</reference>
<dbReference type="EMBL" id="JASDAP010000007">
    <property type="protein sequence ID" value="KAK1900492.1"/>
    <property type="molecule type" value="Genomic_DNA"/>
</dbReference>
<evidence type="ECO:0000313" key="2">
    <source>
        <dbReference type="EMBL" id="KAK1900492.1"/>
    </source>
</evidence>
<sequence>PLNATGQVAPPGGGSQHCSQAEQHILHDRALQTGAGQREEPRQPTDVSRTPGGEHAVVRHGEPARLRICGNLRRSDCRPNALQMSASCRTAAKSTCTIPSSARASRRWNHDLFKSESSGVHVWSEGPLKICREEKGDGGEIDG</sequence>
<feature type="region of interest" description="Disordered" evidence="1">
    <location>
        <begin position="28"/>
        <end position="59"/>
    </location>
</feature>
<protein>
    <submittedName>
        <fullName evidence="2">LexA repressor</fullName>
    </submittedName>
</protein>
<name>A0AAD9CDF2_DISEL</name>
<feature type="region of interest" description="Disordered" evidence="1">
    <location>
        <begin position="1"/>
        <end position="20"/>
    </location>
</feature>
<dbReference type="Proteomes" id="UP001228049">
    <property type="component" value="Unassembled WGS sequence"/>
</dbReference>
<evidence type="ECO:0000313" key="3">
    <source>
        <dbReference type="Proteomes" id="UP001228049"/>
    </source>
</evidence>
<keyword evidence="3" id="KW-1185">Reference proteome</keyword>
<evidence type="ECO:0000256" key="1">
    <source>
        <dbReference type="SAM" id="MobiDB-lite"/>
    </source>
</evidence>
<accession>A0AAD9CDF2</accession>
<comment type="caution">
    <text evidence="2">The sequence shown here is derived from an EMBL/GenBank/DDBJ whole genome shotgun (WGS) entry which is preliminary data.</text>
</comment>
<dbReference type="AlphaFoldDB" id="A0AAD9CDF2"/>
<feature type="non-terminal residue" evidence="2">
    <location>
        <position position="1"/>
    </location>
</feature>
<proteinExistence type="predicted"/>
<gene>
    <name evidence="2" type="ORF">KUDE01_001279</name>
</gene>